<feature type="compositionally biased region" description="Low complexity" evidence="3">
    <location>
        <begin position="34"/>
        <end position="46"/>
    </location>
</feature>
<dbReference type="GO" id="GO:0098826">
    <property type="term" value="C:endoplasmic reticulum tubular network membrane"/>
    <property type="evidence" value="ECO:0007669"/>
    <property type="project" value="UniProtKB-UniRule"/>
</dbReference>
<keyword evidence="2" id="KW-0863">Zinc-finger</keyword>
<keyword evidence="2" id="KW-0256">Endoplasmic reticulum</keyword>
<accession>A0A132A1S5</accession>
<name>A0A132A1S5_SARSC</name>
<feature type="compositionally biased region" description="Polar residues" evidence="3">
    <location>
        <begin position="13"/>
        <end position="33"/>
    </location>
</feature>
<dbReference type="GO" id="GO:0008270">
    <property type="term" value="F:zinc ion binding"/>
    <property type="evidence" value="ECO:0007669"/>
    <property type="project" value="UniProtKB-KW"/>
</dbReference>
<dbReference type="PANTHER" id="PTHR22166">
    <property type="entry name" value="ENDOPLASMIC RETICULUM JUNCTION FORMATION PROTEIN LUNAPARK"/>
    <property type="match status" value="1"/>
</dbReference>
<comment type="similarity">
    <text evidence="1 2">Belongs to the lunapark family.</text>
</comment>
<evidence type="ECO:0000256" key="1">
    <source>
        <dbReference type="ARBA" id="ARBA00009940"/>
    </source>
</evidence>
<gene>
    <name evidence="5" type="ORF">QR98_0033280</name>
</gene>
<evidence type="ECO:0000313" key="6">
    <source>
        <dbReference type="Proteomes" id="UP000616769"/>
    </source>
</evidence>
<dbReference type="InterPro" id="IPR019273">
    <property type="entry name" value="Lunapark_Znf"/>
</dbReference>
<dbReference type="GO" id="GO:0071788">
    <property type="term" value="P:endoplasmic reticulum tubular network maintenance"/>
    <property type="evidence" value="ECO:0007669"/>
    <property type="project" value="UniProtKB-UniRule"/>
</dbReference>
<dbReference type="InterPro" id="IPR040115">
    <property type="entry name" value="Lnp"/>
</dbReference>
<sequence>MVSTPIRPKLNSPERNSLPSNSFTNGSPKSIKSNPPNNLMNMPNLPKMSSQEATHGTFQRTIKPILPQNRSIVEKLIDYAFNDGPNNRYALICYKCFSHNGMALPEEFEYLSFVCAYCGSFNPSRKIRPPPPISFQRAIEGSEKSKDSNPNDSSSDKLKIVELSDSNKSTDEPLIKEPEDSEK</sequence>
<feature type="region of interest" description="Disordered" evidence="3">
    <location>
        <begin position="129"/>
        <end position="183"/>
    </location>
</feature>
<keyword evidence="2" id="KW-0479">Metal-binding</keyword>
<evidence type="ECO:0000259" key="4">
    <source>
        <dbReference type="Pfam" id="PF10058"/>
    </source>
</evidence>
<feature type="region of interest" description="Disordered" evidence="3">
    <location>
        <begin position="1"/>
        <end position="55"/>
    </location>
</feature>
<dbReference type="AlphaFoldDB" id="A0A132A1S5"/>
<protein>
    <recommendedName>
        <fullName evidence="2">Endoplasmic reticulum junction formation protein lunapark</fullName>
    </recommendedName>
</protein>
<evidence type="ECO:0000256" key="2">
    <source>
        <dbReference type="RuleBase" id="RU367073"/>
    </source>
</evidence>
<proteinExistence type="inferred from homology"/>
<dbReference type="VEuPathDB" id="VectorBase:SSCA009656"/>
<dbReference type="PANTHER" id="PTHR22166:SF12">
    <property type="entry name" value="ENDOPLASMIC RETICULUM JUNCTION FORMATION PROTEIN LUNAPARK"/>
    <property type="match status" value="1"/>
</dbReference>
<keyword evidence="2" id="KW-0862">Zinc</keyword>
<organism evidence="5 6">
    <name type="scientific">Sarcoptes scabiei</name>
    <name type="common">Itch mite</name>
    <name type="synonym">Acarus scabiei</name>
    <dbReference type="NCBI Taxonomy" id="52283"/>
    <lineage>
        <taxon>Eukaryota</taxon>
        <taxon>Metazoa</taxon>
        <taxon>Ecdysozoa</taxon>
        <taxon>Arthropoda</taxon>
        <taxon>Chelicerata</taxon>
        <taxon>Arachnida</taxon>
        <taxon>Acari</taxon>
        <taxon>Acariformes</taxon>
        <taxon>Sarcoptiformes</taxon>
        <taxon>Astigmata</taxon>
        <taxon>Psoroptidia</taxon>
        <taxon>Sarcoptoidea</taxon>
        <taxon>Sarcoptidae</taxon>
        <taxon>Sarcoptinae</taxon>
        <taxon>Sarcoptes</taxon>
    </lineage>
</organism>
<comment type="caution">
    <text evidence="5">The sequence shown here is derived from an EMBL/GenBank/DDBJ whole genome shotgun (WGS) entry which is preliminary data.</text>
</comment>
<dbReference type="OrthoDB" id="3169036at2759"/>
<comment type="subcellular location">
    <subcellularLocation>
        <location evidence="2">Endoplasmic reticulum membrane</location>
        <topology evidence="2">Multi-pass membrane protein</topology>
    </subcellularLocation>
</comment>
<evidence type="ECO:0000313" key="5">
    <source>
        <dbReference type="EMBL" id="KPM04874.1"/>
    </source>
</evidence>
<feature type="compositionally biased region" description="Basic and acidic residues" evidence="3">
    <location>
        <begin position="140"/>
        <end position="162"/>
    </location>
</feature>
<dbReference type="GO" id="GO:1903373">
    <property type="term" value="P:positive regulation of endoplasmic reticulum tubular network organization"/>
    <property type="evidence" value="ECO:0007669"/>
    <property type="project" value="UniProtKB-UniRule"/>
</dbReference>
<feature type="compositionally biased region" description="Basic and acidic residues" evidence="3">
    <location>
        <begin position="168"/>
        <end position="183"/>
    </location>
</feature>
<reference evidence="5 6" key="1">
    <citation type="journal article" date="2015" name="Parasit. Vectors">
        <title>Draft genome of the scabies mite.</title>
        <authorList>
            <person name="Rider S.D.Jr."/>
            <person name="Morgan M.S."/>
            <person name="Arlian L.G."/>
        </authorList>
    </citation>
    <scope>NUCLEOTIDE SEQUENCE [LARGE SCALE GENOMIC DNA]</scope>
    <source>
        <strain evidence="5">Arlian Lab</strain>
    </source>
</reference>
<comment type="domain">
    <text evidence="2">The C4-type zinc finger motif is necessary both for its ER three-way tubular junction localization and formation.</text>
</comment>
<comment type="function">
    <text evidence="2">Plays a role in determining ER morphology.</text>
</comment>
<dbReference type="EMBL" id="JXLN01010008">
    <property type="protein sequence ID" value="KPM04874.1"/>
    <property type="molecule type" value="Genomic_DNA"/>
</dbReference>
<evidence type="ECO:0000256" key="3">
    <source>
        <dbReference type="SAM" id="MobiDB-lite"/>
    </source>
</evidence>
<feature type="domain" description="Lunapark zinc ribbon" evidence="4">
    <location>
        <begin position="73"/>
        <end position="122"/>
    </location>
</feature>
<dbReference type="Proteomes" id="UP000616769">
    <property type="component" value="Unassembled WGS sequence"/>
</dbReference>
<dbReference type="Pfam" id="PF10058">
    <property type="entry name" value="Zn_ribbon_10"/>
    <property type="match status" value="1"/>
</dbReference>